<gene>
    <name evidence="1" type="ORF">N5I32_05710</name>
</gene>
<proteinExistence type="predicted"/>
<accession>A0ABT2NJA7</accession>
<evidence type="ECO:0008006" key="3">
    <source>
        <dbReference type="Google" id="ProtNLM"/>
    </source>
</evidence>
<dbReference type="EMBL" id="JAOCQF010000001">
    <property type="protein sequence ID" value="MCT8329004.1"/>
    <property type="molecule type" value="Genomic_DNA"/>
</dbReference>
<evidence type="ECO:0000313" key="1">
    <source>
        <dbReference type="EMBL" id="MCT8329004.1"/>
    </source>
</evidence>
<dbReference type="SUPFAM" id="SSF56059">
    <property type="entry name" value="Glutathione synthetase ATP-binding domain-like"/>
    <property type="match status" value="1"/>
</dbReference>
<protein>
    <recommendedName>
        <fullName evidence="3">ATP-grasp domain-containing protein</fullName>
    </recommendedName>
</protein>
<dbReference type="Proteomes" id="UP001205601">
    <property type="component" value="Unassembled WGS sequence"/>
</dbReference>
<dbReference type="RefSeq" id="WP_261494427.1">
    <property type="nucleotide sequence ID" value="NZ_JAOCQF010000001.1"/>
</dbReference>
<keyword evidence="2" id="KW-1185">Reference proteome</keyword>
<sequence length="339" mass="37927">MASSRRKSGSGLLYRAIPDDGIVRIRIGTDGRPEPLYPNRMILGRAVERDLSRDAATFWFPPQGATEVQGISWIVNYCADDDDYGAALRALLSGFGDRVPIFNHPAAVADSRRDRVARLLDGIPGLVVPRCIRVVPESADAFQKAFAASGMRYPVLVRPASSQSAEGLIRVDHPFGWEALFATPWLRRPHYITEFVDTRRTSGDYLKLRLCFIGDEITLRSYRATPGWLNKGMIEAIPADFDIMFAARDRFAQWGALQRVARDIHARLRLDFFGADIGVMEDGRFVLYEANAAMTMAEPVVLTPDLIRRMQPVIDEVEGGLRRHLADPSRWRMAPGRAG</sequence>
<name>A0ABT2NJA7_9RHOB</name>
<comment type="caution">
    <text evidence="1">The sequence shown here is derived from an EMBL/GenBank/DDBJ whole genome shotgun (WGS) entry which is preliminary data.</text>
</comment>
<reference evidence="2" key="1">
    <citation type="submission" date="2023-07" db="EMBL/GenBank/DDBJ databases">
        <title>Defluviimonas sediminis sp. nov., isolated from mangrove sediment.</title>
        <authorList>
            <person name="Liu L."/>
            <person name="Li J."/>
            <person name="Huang Y."/>
            <person name="Pan J."/>
            <person name="Li M."/>
        </authorList>
    </citation>
    <scope>NUCLEOTIDE SEQUENCE [LARGE SCALE GENOMIC DNA]</scope>
    <source>
        <strain evidence="2">FT324</strain>
    </source>
</reference>
<evidence type="ECO:0000313" key="2">
    <source>
        <dbReference type="Proteomes" id="UP001205601"/>
    </source>
</evidence>
<organism evidence="1 2">
    <name type="scientific">Albidovulum sediminis</name>
    <dbReference type="NCBI Taxonomy" id="3066345"/>
    <lineage>
        <taxon>Bacteria</taxon>
        <taxon>Pseudomonadati</taxon>
        <taxon>Pseudomonadota</taxon>
        <taxon>Alphaproteobacteria</taxon>
        <taxon>Rhodobacterales</taxon>
        <taxon>Paracoccaceae</taxon>
        <taxon>Albidovulum</taxon>
    </lineage>
</organism>